<organism evidence="2 3">
    <name type="scientific">Penicillium argentinense</name>
    <dbReference type="NCBI Taxonomy" id="1131581"/>
    <lineage>
        <taxon>Eukaryota</taxon>
        <taxon>Fungi</taxon>
        <taxon>Dikarya</taxon>
        <taxon>Ascomycota</taxon>
        <taxon>Pezizomycotina</taxon>
        <taxon>Eurotiomycetes</taxon>
        <taxon>Eurotiomycetidae</taxon>
        <taxon>Eurotiales</taxon>
        <taxon>Aspergillaceae</taxon>
        <taxon>Penicillium</taxon>
    </lineage>
</organism>
<dbReference type="EMBL" id="JAPQKI010000002">
    <property type="protein sequence ID" value="KAJ5110565.1"/>
    <property type="molecule type" value="Genomic_DNA"/>
</dbReference>
<reference evidence="2" key="1">
    <citation type="submission" date="2022-11" db="EMBL/GenBank/DDBJ databases">
        <authorList>
            <person name="Petersen C."/>
        </authorList>
    </citation>
    <scope>NUCLEOTIDE SEQUENCE</scope>
    <source>
        <strain evidence="2">IBT 30761</strain>
    </source>
</reference>
<proteinExistence type="predicted"/>
<feature type="compositionally biased region" description="Polar residues" evidence="1">
    <location>
        <begin position="93"/>
        <end position="111"/>
    </location>
</feature>
<keyword evidence="3" id="KW-1185">Reference proteome</keyword>
<dbReference type="GeneID" id="81352573"/>
<gene>
    <name evidence="2" type="ORF">N7532_001100</name>
</gene>
<feature type="region of interest" description="Disordered" evidence="1">
    <location>
        <begin position="93"/>
        <end position="116"/>
    </location>
</feature>
<dbReference type="Proteomes" id="UP001149074">
    <property type="component" value="Unassembled WGS sequence"/>
</dbReference>
<name>A0A9W9KLD8_9EURO</name>
<dbReference type="AlphaFoldDB" id="A0A9W9KLD8"/>
<evidence type="ECO:0000256" key="1">
    <source>
        <dbReference type="SAM" id="MobiDB-lite"/>
    </source>
</evidence>
<dbReference type="OrthoDB" id="5371016at2759"/>
<evidence type="ECO:0000313" key="3">
    <source>
        <dbReference type="Proteomes" id="UP001149074"/>
    </source>
</evidence>
<reference evidence="2" key="2">
    <citation type="journal article" date="2023" name="IMA Fungus">
        <title>Comparative genomic study of the Penicillium genus elucidates a diverse pangenome and 15 lateral gene transfer events.</title>
        <authorList>
            <person name="Petersen C."/>
            <person name="Sorensen T."/>
            <person name="Nielsen M.R."/>
            <person name="Sondergaard T.E."/>
            <person name="Sorensen J.L."/>
            <person name="Fitzpatrick D.A."/>
            <person name="Frisvad J.C."/>
            <person name="Nielsen K.L."/>
        </authorList>
    </citation>
    <scope>NUCLEOTIDE SEQUENCE</scope>
    <source>
        <strain evidence="2">IBT 30761</strain>
    </source>
</reference>
<sequence length="207" mass="23305">MVQSTCIHDGYYETMAPDASPGLLFLKSFLPAFDSLDPTTSLEPFFAPRAPILMCNNPPIPERTRLPSLESRRQQLKEFHHEVHTAWDIDLSSQDHTTSSNANGSHNNSEVEQADTRAPYVVPSNSGILKRTVMFESTSRTIFKDDPDEFAVKVREFNILELEGHSADDLQIVEMRIFVDAKPVQARAQQLRVAYVFGEGAREAEPQ</sequence>
<accession>A0A9W9KLD8</accession>
<comment type="caution">
    <text evidence="2">The sequence shown here is derived from an EMBL/GenBank/DDBJ whole genome shotgun (WGS) entry which is preliminary data.</text>
</comment>
<evidence type="ECO:0000313" key="2">
    <source>
        <dbReference type="EMBL" id="KAJ5110565.1"/>
    </source>
</evidence>
<protein>
    <submittedName>
        <fullName evidence="2">Uncharacterized protein</fullName>
    </submittedName>
</protein>
<dbReference type="RefSeq" id="XP_056478635.1">
    <property type="nucleotide sequence ID" value="XM_056613594.1"/>
</dbReference>